<organism evidence="1 2">
    <name type="scientific">Bradyrhizobium ottawaense</name>
    <dbReference type="NCBI Taxonomy" id="931866"/>
    <lineage>
        <taxon>Bacteria</taxon>
        <taxon>Pseudomonadati</taxon>
        <taxon>Pseudomonadota</taxon>
        <taxon>Alphaproteobacteria</taxon>
        <taxon>Hyphomicrobiales</taxon>
        <taxon>Nitrobacteraceae</taxon>
        <taxon>Bradyrhizobium</taxon>
    </lineage>
</organism>
<dbReference type="CDD" id="cd10968">
    <property type="entry name" value="CE4_Mlr8448_like_5s"/>
    <property type="match status" value="1"/>
</dbReference>
<comment type="caution">
    <text evidence="1">The sequence shown here is derived from an EMBL/GenBank/DDBJ whole genome shotgun (WGS) entry which is preliminary data.</text>
</comment>
<dbReference type="PANTHER" id="PTHR34216">
    <property type="match status" value="1"/>
</dbReference>
<protein>
    <submittedName>
        <fullName evidence="1">Peptidoglycan/xylan/chitin deacetylase (PgdA/CDA1 family)</fullName>
    </submittedName>
</protein>
<sequence>MSTKGKDNGEGTGAFRARRVKILASDDRWLERLRLELAWFTGQAALRSRGAGAILRFARVRPRRRGGFQPLRADEITPQFLDRAIRALKRWNYDLLGMDEVCRRAVTLPEKRRFVALTFDGANKDLIDFAYPVLAQHAVPFTIYVPTAFPDGVGQAWWLGLEQVIARESRINLIMGEKEQRFTVTGNAEKKALFSHLESWLRSLSPADLSAAIADLCTRYRIDLAALSREASMDWEDLAKLAADPLVTIGSATVNYPVLANMKDTAASREMAMGKAVAEAAFRRDVRHLAFPFGDRTSFRRGHVVMAEEAGFASAVSTIPGIVDAEGRTNLRALPRISWDGRVRSLRMLRVLVSGVAFAPVRPTATSQT</sequence>
<dbReference type="EMBL" id="JBGBZJ010000003">
    <property type="protein sequence ID" value="MEY9457492.1"/>
    <property type="molecule type" value="Genomic_DNA"/>
</dbReference>
<evidence type="ECO:0000313" key="1">
    <source>
        <dbReference type="EMBL" id="MEY9457492.1"/>
    </source>
</evidence>
<dbReference type="Gene3D" id="3.20.20.370">
    <property type="entry name" value="Glycoside hydrolase/deacetylase"/>
    <property type="match status" value="1"/>
</dbReference>
<dbReference type="Proteomes" id="UP001565369">
    <property type="component" value="Unassembled WGS sequence"/>
</dbReference>
<name>A0ABV4G1M3_9BRAD</name>
<dbReference type="PANTHER" id="PTHR34216:SF7">
    <property type="entry name" value="POLY-BETA-1,6-N-ACETYL-D-GLUCOSAMINE N-DEACETYLASE"/>
    <property type="match status" value="1"/>
</dbReference>
<evidence type="ECO:0000313" key="2">
    <source>
        <dbReference type="Proteomes" id="UP001565369"/>
    </source>
</evidence>
<gene>
    <name evidence="1" type="ORF">ABIG07_006440</name>
</gene>
<reference evidence="1 2" key="1">
    <citation type="submission" date="2024-07" db="EMBL/GenBank/DDBJ databases">
        <title>Genomic Encyclopedia of Type Strains, Phase V (KMG-V): Genome sequencing to study the core and pangenomes of soil and plant-associated prokaryotes.</title>
        <authorList>
            <person name="Whitman W."/>
        </authorList>
    </citation>
    <scope>NUCLEOTIDE SEQUENCE [LARGE SCALE GENOMIC DNA]</scope>
    <source>
        <strain evidence="1 2">USDA 152</strain>
    </source>
</reference>
<proteinExistence type="predicted"/>
<accession>A0ABV4G1M3</accession>
<dbReference type="InterPro" id="IPR051398">
    <property type="entry name" value="Polysacch_Deacetylase"/>
</dbReference>
<dbReference type="SUPFAM" id="SSF88713">
    <property type="entry name" value="Glycoside hydrolase/deacetylase"/>
    <property type="match status" value="1"/>
</dbReference>
<dbReference type="InterPro" id="IPR011330">
    <property type="entry name" value="Glyco_hydro/deAcase_b/a-brl"/>
</dbReference>
<keyword evidence="2" id="KW-1185">Reference proteome</keyword>